<dbReference type="KEGG" id="sgn:SGRA_2783"/>
<dbReference type="Proteomes" id="UP000007519">
    <property type="component" value="Chromosome"/>
</dbReference>
<evidence type="ECO:0000313" key="1">
    <source>
        <dbReference type="EMBL" id="AFC25511.1"/>
    </source>
</evidence>
<reference evidence="1 2" key="1">
    <citation type="journal article" date="2012" name="Stand. Genomic Sci.">
        <title>Complete genome sequencing and analysis of Saprospira grandis str. Lewin, a predatory marine bacterium.</title>
        <authorList>
            <person name="Saw J.H."/>
            <person name="Yuryev A."/>
            <person name="Kanbe M."/>
            <person name="Hou S."/>
            <person name="Young A.G."/>
            <person name="Aizawa S."/>
            <person name="Alam M."/>
        </authorList>
    </citation>
    <scope>NUCLEOTIDE SEQUENCE [LARGE SCALE GENOMIC DNA]</scope>
    <source>
        <strain evidence="1 2">Lewin</strain>
    </source>
</reference>
<sequence>MSGFAIEFGRKYKACSAKAAFVERLILRFLGLRSRAAALRFAARYSLGPAA</sequence>
<dbReference type="HOGENOM" id="CLU_3103672_0_0_10"/>
<dbReference type="EMBL" id="CP002831">
    <property type="protein sequence ID" value="AFC25511.1"/>
    <property type="molecule type" value="Genomic_DNA"/>
</dbReference>
<gene>
    <name evidence="1" type="ordered locus">SGRA_2783</name>
</gene>
<keyword evidence="2" id="KW-1185">Reference proteome</keyword>
<accession>H6LA43</accession>
<name>H6LA43_SAPGL</name>
<protein>
    <submittedName>
        <fullName evidence="1">Uncharacterized protein</fullName>
    </submittedName>
</protein>
<dbReference type="STRING" id="984262.SGRA_2783"/>
<evidence type="ECO:0000313" key="2">
    <source>
        <dbReference type="Proteomes" id="UP000007519"/>
    </source>
</evidence>
<proteinExistence type="predicted"/>
<dbReference type="AlphaFoldDB" id="H6LA43"/>
<organism evidence="1 2">
    <name type="scientific">Saprospira grandis (strain Lewin)</name>
    <dbReference type="NCBI Taxonomy" id="984262"/>
    <lineage>
        <taxon>Bacteria</taxon>
        <taxon>Pseudomonadati</taxon>
        <taxon>Bacteroidota</taxon>
        <taxon>Saprospiria</taxon>
        <taxon>Saprospirales</taxon>
        <taxon>Saprospiraceae</taxon>
        <taxon>Saprospira</taxon>
    </lineage>
</organism>